<comment type="caution">
    <text evidence="5">The sequence shown here is derived from an EMBL/GenBank/DDBJ whole genome shotgun (WGS) entry which is preliminary data.</text>
</comment>
<evidence type="ECO:0000256" key="3">
    <source>
        <dbReference type="PIRSR" id="PIRSR006241-50"/>
    </source>
</evidence>
<organism evidence="5 6">
    <name type="scientific">Reticulibacter mediterranei</name>
    <dbReference type="NCBI Taxonomy" id="2778369"/>
    <lineage>
        <taxon>Bacteria</taxon>
        <taxon>Bacillati</taxon>
        <taxon>Chloroflexota</taxon>
        <taxon>Ktedonobacteria</taxon>
        <taxon>Ktedonobacterales</taxon>
        <taxon>Reticulibacteraceae</taxon>
        <taxon>Reticulibacter</taxon>
    </lineage>
</organism>
<feature type="active site" description="Proton donor/acceptor" evidence="3">
    <location>
        <position position="233"/>
    </location>
</feature>
<dbReference type="Pfam" id="PF01261">
    <property type="entry name" value="AP_endonuc_2"/>
    <property type="match status" value="1"/>
</dbReference>
<keyword evidence="6" id="KW-1185">Reference proteome</keyword>
<dbReference type="RefSeq" id="WP_220210044.1">
    <property type="nucleotide sequence ID" value="NZ_BNJK01000002.1"/>
</dbReference>
<evidence type="ECO:0000256" key="1">
    <source>
        <dbReference type="ARBA" id="ARBA00023235"/>
    </source>
</evidence>
<reference evidence="5" key="1">
    <citation type="submission" date="2020-10" db="EMBL/GenBank/DDBJ databases">
        <title>Taxonomic study of unclassified bacteria belonging to the class Ktedonobacteria.</title>
        <authorList>
            <person name="Yabe S."/>
            <person name="Wang C.M."/>
            <person name="Zheng Y."/>
            <person name="Sakai Y."/>
            <person name="Cavaletti L."/>
            <person name="Monciardini P."/>
            <person name="Donadio S."/>
        </authorList>
    </citation>
    <scope>NUCLEOTIDE SEQUENCE</scope>
    <source>
        <strain evidence="5">ID150040</strain>
    </source>
</reference>
<feature type="domain" description="Xylose isomerase-like TIM barrel" evidence="4">
    <location>
        <begin position="24"/>
        <end position="245"/>
    </location>
</feature>
<dbReference type="GO" id="GO:0016853">
    <property type="term" value="F:isomerase activity"/>
    <property type="evidence" value="ECO:0007669"/>
    <property type="project" value="UniProtKB-KW"/>
</dbReference>
<protein>
    <submittedName>
        <fullName evidence="5">Hydroxypyruvate isomerase</fullName>
    </submittedName>
</protein>
<comment type="similarity">
    <text evidence="2">Belongs to the hyi family.</text>
</comment>
<name>A0A8J3N875_9CHLR</name>
<evidence type="ECO:0000256" key="2">
    <source>
        <dbReference type="PIRNR" id="PIRNR006241"/>
    </source>
</evidence>
<dbReference type="InterPro" id="IPR036237">
    <property type="entry name" value="Xyl_isomerase-like_sf"/>
</dbReference>
<evidence type="ECO:0000259" key="4">
    <source>
        <dbReference type="Pfam" id="PF01261"/>
    </source>
</evidence>
<evidence type="ECO:0000313" key="5">
    <source>
        <dbReference type="EMBL" id="GHO99398.1"/>
    </source>
</evidence>
<gene>
    <name evidence="5" type="ORF">KSF_094460</name>
</gene>
<dbReference type="AlphaFoldDB" id="A0A8J3N875"/>
<feature type="active site" description="Proton donor/acceptor" evidence="3">
    <location>
        <position position="134"/>
    </location>
</feature>
<keyword evidence="1 2" id="KW-0413">Isomerase</keyword>
<dbReference type="InterPro" id="IPR013022">
    <property type="entry name" value="Xyl_isomerase-like_TIM-brl"/>
</dbReference>
<sequence>MTALKQSFAWWSFARGQYPPQQLLRAAADIGYQGVELIERELWPLVKDCGLNIASTNGGLSIERGFNRREHHSRIEEQLRATIAEAEQWNIPNVIVFSGNREGLDDRAGAEVTAEGLRLVAKMAEDAGVTLVLELLNSAVDHPDYQCDHTEWGVEVCQMVNSPRVKLLYDIYHMQIMEGDIIRTIQKHHASVAHYHTAGNPGRHELDETQELNYPPIVRTILATGYDGYLGQEFVPQGDPIAGLKHAFDLCNIQLG</sequence>
<dbReference type="PANTHER" id="PTHR43489">
    <property type="entry name" value="ISOMERASE"/>
    <property type="match status" value="1"/>
</dbReference>
<dbReference type="EMBL" id="BNJK01000002">
    <property type="protein sequence ID" value="GHO99398.1"/>
    <property type="molecule type" value="Genomic_DNA"/>
</dbReference>
<proteinExistence type="inferred from homology"/>
<dbReference type="Proteomes" id="UP000597444">
    <property type="component" value="Unassembled WGS sequence"/>
</dbReference>
<dbReference type="InterPro" id="IPR026040">
    <property type="entry name" value="HyI-like"/>
</dbReference>
<dbReference type="PIRSF" id="PIRSF006241">
    <property type="entry name" value="HyI"/>
    <property type="match status" value="1"/>
</dbReference>
<accession>A0A8J3N875</accession>
<dbReference type="PANTHER" id="PTHR43489:SF3">
    <property type="entry name" value="XYLOSE ISOMERASE DOMAIN PROTEIN TIM BARREL"/>
    <property type="match status" value="1"/>
</dbReference>
<dbReference type="Gene3D" id="3.20.20.150">
    <property type="entry name" value="Divalent-metal-dependent TIM barrel enzymes"/>
    <property type="match status" value="1"/>
</dbReference>
<dbReference type="SUPFAM" id="SSF51658">
    <property type="entry name" value="Xylose isomerase-like"/>
    <property type="match status" value="1"/>
</dbReference>
<dbReference type="InterPro" id="IPR050417">
    <property type="entry name" value="Sugar_Epim/Isomerase"/>
</dbReference>
<evidence type="ECO:0000313" key="6">
    <source>
        <dbReference type="Proteomes" id="UP000597444"/>
    </source>
</evidence>